<dbReference type="Proteomes" id="UP001602245">
    <property type="component" value="Unassembled WGS sequence"/>
</dbReference>
<reference evidence="3 4" key="1">
    <citation type="submission" date="2024-10" db="EMBL/GenBank/DDBJ databases">
        <title>The Natural Products Discovery Center: Release of the First 8490 Sequenced Strains for Exploring Actinobacteria Biosynthetic Diversity.</title>
        <authorList>
            <person name="Kalkreuter E."/>
            <person name="Kautsar S.A."/>
            <person name="Yang D."/>
            <person name="Bader C.D."/>
            <person name="Teijaro C.N."/>
            <person name="Fluegel L."/>
            <person name="Davis C.M."/>
            <person name="Simpson J.R."/>
            <person name="Lauterbach L."/>
            <person name="Steele A.D."/>
            <person name="Gui C."/>
            <person name="Meng S."/>
            <person name="Li G."/>
            <person name="Viehrig K."/>
            <person name="Ye F."/>
            <person name="Su P."/>
            <person name="Kiefer A.F."/>
            <person name="Nichols A."/>
            <person name="Cepeda A.J."/>
            <person name="Yan W."/>
            <person name="Fan B."/>
            <person name="Jiang Y."/>
            <person name="Adhikari A."/>
            <person name="Zheng C.-J."/>
            <person name="Schuster L."/>
            <person name="Cowan T.M."/>
            <person name="Smanski M.J."/>
            <person name="Chevrette M.G."/>
            <person name="De Carvalho L.P.S."/>
            <person name="Shen B."/>
        </authorList>
    </citation>
    <scope>NUCLEOTIDE SEQUENCE [LARGE SCALE GENOMIC DNA]</scope>
    <source>
        <strain evidence="3 4">NPDC000087</strain>
    </source>
</reference>
<gene>
    <name evidence="3" type="ORF">ACFY35_45670</name>
</gene>
<evidence type="ECO:0000256" key="2">
    <source>
        <dbReference type="SAM" id="Phobius"/>
    </source>
</evidence>
<proteinExistence type="predicted"/>
<accession>A0ABW6WV89</accession>
<feature type="region of interest" description="Disordered" evidence="1">
    <location>
        <begin position="58"/>
        <end position="89"/>
    </location>
</feature>
<dbReference type="EMBL" id="JBIAZU010000009">
    <property type="protein sequence ID" value="MFF5296766.1"/>
    <property type="molecule type" value="Genomic_DNA"/>
</dbReference>
<dbReference type="RefSeq" id="WP_020515108.1">
    <property type="nucleotide sequence ID" value="NZ_JBIAZU010000009.1"/>
</dbReference>
<sequence>MRTELSDLLWEAAQDAPPPRYDVDDAVRAGKRRQRRRRAGTVVAAMVAVAVAVGVPQLTGRASGPPPTPAGPTPSVGPSVGPSVPPSPSVTVASKAEINFTFGSYRAGKFTVSDPFRWTLAGLSAEVRKKGGDPAAPEGMLTVYHPGVADPLATMGLQRTTTDAIGGRPAYFAAYQGPPMLVWQYADDAYAVVESRSGGRGADAMSKADLLQVAGAFRTGPASPVTVPFRTTAVPAGYRLVQAQQNPGDVLPAMTRFLPAGSATARLADVDHGPEPDPKSGIADQLRIEVVLPVSGEFDGDPSSGTQCPATGGRCYRWLPGGKYVVEALCRALSPAELTRLVDGIEVADPGRPDTWFPANRAFPAAALSGE</sequence>
<feature type="transmembrane region" description="Helical" evidence="2">
    <location>
        <begin position="39"/>
        <end position="58"/>
    </location>
</feature>
<evidence type="ECO:0000313" key="4">
    <source>
        <dbReference type="Proteomes" id="UP001602245"/>
    </source>
</evidence>
<keyword evidence="4" id="KW-1185">Reference proteome</keyword>
<feature type="compositionally biased region" description="Basic residues" evidence="1">
    <location>
        <begin position="29"/>
        <end position="39"/>
    </location>
</feature>
<comment type="caution">
    <text evidence="3">The sequence shown here is derived from an EMBL/GenBank/DDBJ whole genome shotgun (WGS) entry which is preliminary data.</text>
</comment>
<evidence type="ECO:0000256" key="1">
    <source>
        <dbReference type="SAM" id="MobiDB-lite"/>
    </source>
</evidence>
<keyword evidence="2" id="KW-1133">Transmembrane helix</keyword>
<protein>
    <submittedName>
        <fullName evidence="3">Uncharacterized protein</fullName>
    </submittedName>
</protein>
<keyword evidence="2" id="KW-0812">Transmembrane</keyword>
<evidence type="ECO:0000313" key="3">
    <source>
        <dbReference type="EMBL" id="MFF5296766.1"/>
    </source>
</evidence>
<feature type="compositionally biased region" description="Low complexity" evidence="1">
    <location>
        <begin position="73"/>
        <end position="82"/>
    </location>
</feature>
<feature type="region of interest" description="Disordered" evidence="1">
    <location>
        <begin position="1"/>
        <end position="39"/>
    </location>
</feature>
<keyword evidence="2" id="KW-0472">Membrane</keyword>
<name>A0ABW6WV89_9ACTN</name>
<organism evidence="3 4">
    <name type="scientific">Paractinoplanes globisporus</name>
    <dbReference type="NCBI Taxonomy" id="113565"/>
    <lineage>
        <taxon>Bacteria</taxon>
        <taxon>Bacillati</taxon>
        <taxon>Actinomycetota</taxon>
        <taxon>Actinomycetes</taxon>
        <taxon>Micromonosporales</taxon>
        <taxon>Micromonosporaceae</taxon>
        <taxon>Paractinoplanes</taxon>
    </lineage>
</organism>